<evidence type="ECO:0000313" key="3">
    <source>
        <dbReference type="Proteomes" id="UP000683246"/>
    </source>
</evidence>
<evidence type="ECO:0008006" key="4">
    <source>
        <dbReference type="Google" id="ProtNLM"/>
    </source>
</evidence>
<protein>
    <recommendedName>
        <fullName evidence="4">Iota-carrageenase</fullName>
    </recommendedName>
</protein>
<feature type="signal peptide" evidence="1">
    <location>
        <begin position="1"/>
        <end position="27"/>
    </location>
</feature>
<dbReference type="EMBL" id="CP058649">
    <property type="protein sequence ID" value="QUI22206.1"/>
    <property type="molecule type" value="Genomic_DNA"/>
</dbReference>
<dbReference type="Proteomes" id="UP000683246">
    <property type="component" value="Chromosome"/>
</dbReference>
<keyword evidence="3" id="KW-1185">Reference proteome</keyword>
<proteinExistence type="predicted"/>
<keyword evidence="1" id="KW-0732">Signal</keyword>
<evidence type="ECO:0000313" key="2">
    <source>
        <dbReference type="EMBL" id="QUI22206.1"/>
    </source>
</evidence>
<evidence type="ECO:0000256" key="1">
    <source>
        <dbReference type="SAM" id="SignalP"/>
    </source>
</evidence>
<dbReference type="KEGG" id="vpy:HZI73_07820"/>
<sequence>MKKRLSFLSFSLVVLMLCTICKTPVMAANPATYDGIGNVSYGGKRYFTNRINTSNKKIVTPSDSISSIQQKLNTGGIIQFSSGTYHLGTLKINKSNTRIEVHEDAVFNMNSNILFDIRPKTVDDPRIQNIEISSIGPGRFTIKTNGNKGGDKRPIRLTNVKNFAIAKINIQGNYEGQPFVVLVPYQDGSPGTILVNNVKTYNPIFGKVPTYGVVQDVAATGIHGGYATVQLFAGNNVLLRNIDGENGATVRLEPGSGKDTDNSSLAGPTLGAIHHVALVNIKNKEGFCAVYMKPHAKICHDITLVNISAINSGFAIHADVSEFTRDDSVTVNYQGDTYTVHRKRGRFENVKVKGNIKLEQRGNEKIAWFAYSDLLYIDYSKRDGGGSYADYEKSLEGSKRLSTPVVPILMISHEYRTDTTFNVDRGCYTLDYSNANIQSIGFTHSLATDGGVLYREDARTRNNRPLTDEQIKDY</sequence>
<dbReference type="SUPFAM" id="SSF51126">
    <property type="entry name" value="Pectin lyase-like"/>
    <property type="match status" value="1"/>
</dbReference>
<accession>A0A8J8MIM1</accession>
<name>A0A8J8MIM1_9FIRM</name>
<feature type="chain" id="PRO_5035320056" description="Iota-carrageenase" evidence="1">
    <location>
        <begin position="28"/>
        <end position="474"/>
    </location>
</feature>
<gene>
    <name evidence="2" type="ORF">HZI73_07820</name>
</gene>
<organism evidence="2 3">
    <name type="scientific">Vallitalea pronyensis</name>
    <dbReference type="NCBI Taxonomy" id="1348613"/>
    <lineage>
        <taxon>Bacteria</taxon>
        <taxon>Bacillati</taxon>
        <taxon>Bacillota</taxon>
        <taxon>Clostridia</taxon>
        <taxon>Lachnospirales</taxon>
        <taxon>Vallitaleaceae</taxon>
        <taxon>Vallitalea</taxon>
    </lineage>
</organism>
<dbReference type="RefSeq" id="WP_212697689.1">
    <property type="nucleotide sequence ID" value="NZ_CP058649.1"/>
</dbReference>
<reference evidence="2" key="1">
    <citation type="submission" date="2020-07" db="EMBL/GenBank/DDBJ databases">
        <title>Vallitalea pronyensis genome.</title>
        <authorList>
            <person name="Postec A."/>
        </authorList>
    </citation>
    <scope>NUCLEOTIDE SEQUENCE</scope>
    <source>
        <strain evidence="2">FatNI3</strain>
    </source>
</reference>
<dbReference type="Gene3D" id="2.160.20.10">
    <property type="entry name" value="Single-stranded right-handed beta-helix, Pectin lyase-like"/>
    <property type="match status" value="1"/>
</dbReference>
<dbReference type="InterPro" id="IPR012334">
    <property type="entry name" value="Pectin_lyas_fold"/>
</dbReference>
<dbReference type="AlphaFoldDB" id="A0A8J8MIM1"/>
<dbReference type="InterPro" id="IPR011050">
    <property type="entry name" value="Pectin_lyase_fold/virulence"/>
</dbReference>